<comment type="caution">
    <text evidence="5">The sequence shown here is derived from an EMBL/GenBank/DDBJ whole genome shotgun (WGS) entry which is preliminary data.</text>
</comment>
<dbReference type="OrthoDB" id="9813413at2"/>
<evidence type="ECO:0000313" key="5">
    <source>
        <dbReference type="EMBL" id="KRK98973.1"/>
    </source>
</evidence>
<dbReference type="Gene3D" id="2.60.120.10">
    <property type="entry name" value="Jelly Rolls"/>
    <property type="match status" value="1"/>
</dbReference>
<evidence type="ECO:0000256" key="2">
    <source>
        <dbReference type="ARBA" id="ARBA00023125"/>
    </source>
</evidence>
<dbReference type="PROSITE" id="PS01124">
    <property type="entry name" value="HTH_ARAC_FAMILY_2"/>
    <property type="match status" value="1"/>
</dbReference>
<dbReference type="InterPro" id="IPR037923">
    <property type="entry name" value="HTH-like"/>
</dbReference>
<dbReference type="AlphaFoldDB" id="A0A0R1LTJ1"/>
<proteinExistence type="predicted"/>
<dbReference type="STRING" id="1423776.FD04_GL000122"/>
<keyword evidence="1" id="KW-0805">Transcription regulation</keyword>
<dbReference type="SMART" id="SM00342">
    <property type="entry name" value="HTH_ARAC"/>
    <property type="match status" value="1"/>
</dbReference>
<feature type="domain" description="HTH araC/xylS-type" evidence="4">
    <location>
        <begin position="187"/>
        <end position="285"/>
    </location>
</feature>
<dbReference type="InterPro" id="IPR009057">
    <property type="entry name" value="Homeodomain-like_sf"/>
</dbReference>
<keyword evidence="2" id="KW-0238">DNA-binding</keyword>
<dbReference type="GO" id="GO:0003700">
    <property type="term" value="F:DNA-binding transcription factor activity"/>
    <property type="evidence" value="ECO:0007669"/>
    <property type="project" value="InterPro"/>
</dbReference>
<accession>A0A0R1LTJ1</accession>
<organism evidence="5 6">
    <name type="scientific">Secundilactobacillus odoratitofui DSM 19909 = JCM 15043</name>
    <dbReference type="NCBI Taxonomy" id="1423776"/>
    <lineage>
        <taxon>Bacteria</taxon>
        <taxon>Bacillati</taxon>
        <taxon>Bacillota</taxon>
        <taxon>Bacilli</taxon>
        <taxon>Lactobacillales</taxon>
        <taxon>Lactobacillaceae</taxon>
        <taxon>Secundilactobacillus</taxon>
    </lineage>
</organism>
<dbReference type="InterPro" id="IPR020449">
    <property type="entry name" value="Tscrpt_reg_AraC-type_HTH"/>
</dbReference>
<evidence type="ECO:0000256" key="1">
    <source>
        <dbReference type="ARBA" id="ARBA00023015"/>
    </source>
</evidence>
<dbReference type="InterPro" id="IPR014710">
    <property type="entry name" value="RmlC-like_jellyroll"/>
</dbReference>
<dbReference type="PROSITE" id="PS00041">
    <property type="entry name" value="HTH_ARAC_FAMILY_1"/>
    <property type="match status" value="1"/>
</dbReference>
<dbReference type="PRINTS" id="PR00032">
    <property type="entry name" value="HTHARAC"/>
</dbReference>
<dbReference type="Proteomes" id="UP000051160">
    <property type="component" value="Unassembled WGS sequence"/>
</dbReference>
<dbReference type="InterPro" id="IPR018060">
    <property type="entry name" value="HTH_AraC"/>
</dbReference>
<gene>
    <name evidence="5" type="ORF">FD04_GL000122</name>
</gene>
<dbReference type="Pfam" id="PF12833">
    <property type="entry name" value="HTH_18"/>
    <property type="match status" value="1"/>
</dbReference>
<evidence type="ECO:0000313" key="6">
    <source>
        <dbReference type="Proteomes" id="UP000051160"/>
    </source>
</evidence>
<dbReference type="PANTHER" id="PTHR43280">
    <property type="entry name" value="ARAC-FAMILY TRANSCRIPTIONAL REGULATOR"/>
    <property type="match status" value="1"/>
</dbReference>
<dbReference type="PATRIC" id="fig|1423776.4.peg.119"/>
<dbReference type="SUPFAM" id="SSF46689">
    <property type="entry name" value="Homeodomain-like"/>
    <property type="match status" value="1"/>
</dbReference>
<dbReference type="Gene3D" id="1.10.10.60">
    <property type="entry name" value="Homeodomain-like"/>
    <property type="match status" value="2"/>
</dbReference>
<dbReference type="EMBL" id="AZEE01000025">
    <property type="protein sequence ID" value="KRK98973.1"/>
    <property type="molecule type" value="Genomic_DNA"/>
</dbReference>
<reference evidence="5 6" key="1">
    <citation type="journal article" date="2015" name="Genome Announc.">
        <title>Expanding the biotechnology potential of lactobacilli through comparative genomics of 213 strains and associated genera.</title>
        <authorList>
            <person name="Sun Z."/>
            <person name="Harris H.M."/>
            <person name="McCann A."/>
            <person name="Guo C."/>
            <person name="Argimon S."/>
            <person name="Zhang W."/>
            <person name="Yang X."/>
            <person name="Jeffery I.B."/>
            <person name="Cooney J.C."/>
            <person name="Kagawa T.F."/>
            <person name="Liu W."/>
            <person name="Song Y."/>
            <person name="Salvetti E."/>
            <person name="Wrobel A."/>
            <person name="Rasinkangas P."/>
            <person name="Parkhill J."/>
            <person name="Rea M.C."/>
            <person name="O'Sullivan O."/>
            <person name="Ritari J."/>
            <person name="Douillard F.P."/>
            <person name="Paul Ross R."/>
            <person name="Yang R."/>
            <person name="Briner A.E."/>
            <person name="Felis G.E."/>
            <person name="de Vos W.M."/>
            <person name="Barrangou R."/>
            <person name="Klaenhammer T.R."/>
            <person name="Caufield P.W."/>
            <person name="Cui Y."/>
            <person name="Zhang H."/>
            <person name="O'Toole P.W."/>
        </authorList>
    </citation>
    <scope>NUCLEOTIDE SEQUENCE [LARGE SCALE GENOMIC DNA]</scope>
    <source>
        <strain evidence="5 6">DSM 19909</strain>
    </source>
</reference>
<dbReference type="SUPFAM" id="SSF51215">
    <property type="entry name" value="Regulatory protein AraC"/>
    <property type="match status" value="1"/>
</dbReference>
<dbReference type="RefSeq" id="WP_056946647.1">
    <property type="nucleotide sequence ID" value="NZ_AZEE01000025.1"/>
</dbReference>
<evidence type="ECO:0000256" key="3">
    <source>
        <dbReference type="ARBA" id="ARBA00023163"/>
    </source>
</evidence>
<sequence length="291" mass="33728">MAQTAYLSLSCLPLPTFIEGRRLEIKPDGSKMNQIHLEYFVFAFVRKGELTMVQDGVEQTVRENDLYIMTPGHHQYVWWATEEKVELDWIYGYVAGDWHTQSNLTPAKNSMEKLMLHPPVPVQTLFLMQHRPLNNTTEIYPMVDQLVSKAYNCDSKQFFESQQLFLKLLASLQAQDNAKNELTQLSLSIQQYLKKNFNQKITAATLSDHFNERPNYLVRVLRQTIGLSPAEFLMQYRMEEAARWLLNTDASIEKIALSVGFQNIYYFSTSFKKYTGIAPTKYRQNAASQPD</sequence>
<keyword evidence="3" id="KW-0804">Transcription</keyword>
<evidence type="ECO:0000259" key="4">
    <source>
        <dbReference type="PROSITE" id="PS01124"/>
    </source>
</evidence>
<name>A0A0R1LTJ1_9LACO</name>
<keyword evidence="6" id="KW-1185">Reference proteome</keyword>
<dbReference type="InterPro" id="IPR018062">
    <property type="entry name" value="HTH_AraC-typ_CS"/>
</dbReference>
<dbReference type="PANTHER" id="PTHR43280:SF2">
    <property type="entry name" value="HTH-TYPE TRANSCRIPTIONAL REGULATOR EXSA"/>
    <property type="match status" value="1"/>
</dbReference>
<dbReference type="GO" id="GO:0043565">
    <property type="term" value="F:sequence-specific DNA binding"/>
    <property type="evidence" value="ECO:0007669"/>
    <property type="project" value="InterPro"/>
</dbReference>
<protein>
    <submittedName>
        <fullName evidence="5">Transcriptional regulator</fullName>
    </submittedName>
</protein>